<gene>
    <name evidence="1" type="ORF">BDN72DRAFT_161764</name>
</gene>
<protein>
    <submittedName>
        <fullName evidence="1">Uncharacterized protein</fullName>
    </submittedName>
</protein>
<accession>A0ACD3AK79</accession>
<dbReference type="EMBL" id="ML208415">
    <property type="protein sequence ID" value="TFK66126.1"/>
    <property type="molecule type" value="Genomic_DNA"/>
</dbReference>
<proteinExistence type="predicted"/>
<reference evidence="1 2" key="1">
    <citation type="journal article" date="2019" name="Nat. Ecol. Evol.">
        <title>Megaphylogeny resolves global patterns of mushroom evolution.</title>
        <authorList>
            <person name="Varga T."/>
            <person name="Krizsan K."/>
            <person name="Foldi C."/>
            <person name="Dima B."/>
            <person name="Sanchez-Garcia M."/>
            <person name="Sanchez-Ramirez S."/>
            <person name="Szollosi G.J."/>
            <person name="Szarkandi J.G."/>
            <person name="Papp V."/>
            <person name="Albert L."/>
            <person name="Andreopoulos W."/>
            <person name="Angelini C."/>
            <person name="Antonin V."/>
            <person name="Barry K.W."/>
            <person name="Bougher N.L."/>
            <person name="Buchanan P."/>
            <person name="Buyck B."/>
            <person name="Bense V."/>
            <person name="Catcheside P."/>
            <person name="Chovatia M."/>
            <person name="Cooper J."/>
            <person name="Damon W."/>
            <person name="Desjardin D."/>
            <person name="Finy P."/>
            <person name="Geml J."/>
            <person name="Haridas S."/>
            <person name="Hughes K."/>
            <person name="Justo A."/>
            <person name="Karasinski D."/>
            <person name="Kautmanova I."/>
            <person name="Kiss B."/>
            <person name="Kocsube S."/>
            <person name="Kotiranta H."/>
            <person name="LaButti K.M."/>
            <person name="Lechner B.E."/>
            <person name="Liimatainen K."/>
            <person name="Lipzen A."/>
            <person name="Lukacs Z."/>
            <person name="Mihaltcheva S."/>
            <person name="Morgado L.N."/>
            <person name="Niskanen T."/>
            <person name="Noordeloos M.E."/>
            <person name="Ohm R.A."/>
            <person name="Ortiz-Santana B."/>
            <person name="Ovrebo C."/>
            <person name="Racz N."/>
            <person name="Riley R."/>
            <person name="Savchenko A."/>
            <person name="Shiryaev A."/>
            <person name="Soop K."/>
            <person name="Spirin V."/>
            <person name="Szebenyi C."/>
            <person name="Tomsovsky M."/>
            <person name="Tulloss R.E."/>
            <person name="Uehling J."/>
            <person name="Grigoriev I.V."/>
            <person name="Vagvolgyi C."/>
            <person name="Papp T."/>
            <person name="Martin F.M."/>
            <person name="Miettinen O."/>
            <person name="Hibbett D.S."/>
            <person name="Nagy L.G."/>
        </authorList>
    </citation>
    <scope>NUCLEOTIDE SEQUENCE [LARGE SCALE GENOMIC DNA]</scope>
    <source>
        <strain evidence="1 2">NL-1719</strain>
    </source>
</reference>
<name>A0ACD3AK79_9AGAR</name>
<keyword evidence="2" id="KW-1185">Reference proteome</keyword>
<organism evidence="1 2">
    <name type="scientific">Pluteus cervinus</name>
    <dbReference type="NCBI Taxonomy" id="181527"/>
    <lineage>
        <taxon>Eukaryota</taxon>
        <taxon>Fungi</taxon>
        <taxon>Dikarya</taxon>
        <taxon>Basidiomycota</taxon>
        <taxon>Agaricomycotina</taxon>
        <taxon>Agaricomycetes</taxon>
        <taxon>Agaricomycetidae</taxon>
        <taxon>Agaricales</taxon>
        <taxon>Pluteineae</taxon>
        <taxon>Pluteaceae</taxon>
        <taxon>Pluteus</taxon>
    </lineage>
</organism>
<evidence type="ECO:0000313" key="2">
    <source>
        <dbReference type="Proteomes" id="UP000308600"/>
    </source>
</evidence>
<dbReference type="Proteomes" id="UP000308600">
    <property type="component" value="Unassembled WGS sequence"/>
</dbReference>
<sequence>MVATDMGASQNDSDNLTTIMRPFTTRVWFLVLDVIIHVRVVATLSMVSTLLLLNVAMSLTWYVNSWSFLSLFRWIRVTRKTGAIIRVPPADRVPCLDSTQYIIGKVTQPRIH</sequence>
<evidence type="ECO:0000313" key="1">
    <source>
        <dbReference type="EMBL" id="TFK66126.1"/>
    </source>
</evidence>